<dbReference type="AlphaFoldDB" id="A0A7S7SKQ9"/>
<organism evidence="2 3">
    <name type="scientific">Paludibaculum fermentans</name>
    <dbReference type="NCBI Taxonomy" id="1473598"/>
    <lineage>
        <taxon>Bacteria</taxon>
        <taxon>Pseudomonadati</taxon>
        <taxon>Acidobacteriota</taxon>
        <taxon>Terriglobia</taxon>
        <taxon>Bryobacterales</taxon>
        <taxon>Bryobacteraceae</taxon>
        <taxon>Paludibaculum</taxon>
    </lineage>
</organism>
<dbReference type="InterPro" id="IPR024775">
    <property type="entry name" value="DinB-like"/>
</dbReference>
<gene>
    <name evidence="2" type="ORF">IRI77_31770</name>
</gene>
<dbReference type="SUPFAM" id="SSF109854">
    <property type="entry name" value="DinB/YfiT-like putative metalloenzymes"/>
    <property type="match status" value="1"/>
</dbReference>
<sequence length="150" mass="15983">MTAKNTEKQAIAVILTNRLAESGEKLAALAREYPEGKFETVPAAGTRTFGDVLRHVAFWNLYLAETVRGKKADGSANELPKSQYGTKTLAIRGLTESTSDAVAALRDLNGGLDAEKAAQAQGIVEHICEHYGQLAVYARLAGVVPPASRS</sequence>
<reference evidence="2 3" key="1">
    <citation type="submission" date="2020-10" db="EMBL/GenBank/DDBJ databases">
        <title>Complete genome sequence of Paludibaculum fermentans P105T, a facultatively anaerobic acidobacterium capable of dissimilatory Fe(III) reduction.</title>
        <authorList>
            <person name="Dedysh S.N."/>
            <person name="Beletsky A.V."/>
            <person name="Kulichevskaya I.S."/>
            <person name="Mardanov A.V."/>
            <person name="Ravin N.V."/>
        </authorList>
    </citation>
    <scope>NUCLEOTIDE SEQUENCE [LARGE SCALE GENOMIC DNA]</scope>
    <source>
        <strain evidence="2 3">P105</strain>
    </source>
</reference>
<dbReference type="Pfam" id="PF12867">
    <property type="entry name" value="DinB_2"/>
    <property type="match status" value="1"/>
</dbReference>
<keyword evidence="3" id="KW-1185">Reference proteome</keyword>
<dbReference type="EMBL" id="CP063849">
    <property type="protein sequence ID" value="QOY87295.1"/>
    <property type="molecule type" value="Genomic_DNA"/>
</dbReference>
<feature type="domain" description="DinB-like" evidence="1">
    <location>
        <begin position="19"/>
        <end position="130"/>
    </location>
</feature>
<evidence type="ECO:0000313" key="3">
    <source>
        <dbReference type="Proteomes" id="UP000593892"/>
    </source>
</evidence>
<dbReference type="RefSeq" id="WP_194448964.1">
    <property type="nucleotide sequence ID" value="NZ_CP063849.1"/>
</dbReference>
<dbReference type="InterPro" id="IPR034660">
    <property type="entry name" value="DinB/YfiT-like"/>
</dbReference>
<name>A0A7S7SKQ9_PALFE</name>
<accession>A0A7S7SKQ9</accession>
<dbReference type="Gene3D" id="1.20.120.450">
    <property type="entry name" value="dinb family like domain"/>
    <property type="match status" value="1"/>
</dbReference>
<dbReference type="Proteomes" id="UP000593892">
    <property type="component" value="Chromosome"/>
</dbReference>
<proteinExistence type="predicted"/>
<dbReference type="KEGG" id="pfer:IRI77_31770"/>
<evidence type="ECO:0000313" key="2">
    <source>
        <dbReference type="EMBL" id="QOY87295.1"/>
    </source>
</evidence>
<protein>
    <submittedName>
        <fullName evidence="2">DinB family protein</fullName>
    </submittedName>
</protein>
<evidence type="ECO:0000259" key="1">
    <source>
        <dbReference type="Pfam" id="PF12867"/>
    </source>
</evidence>